<dbReference type="InterPro" id="IPR029019">
    <property type="entry name" value="HEX_eukaryotic_N"/>
</dbReference>
<dbReference type="PRINTS" id="PR00738">
    <property type="entry name" value="GLHYDRLASE20"/>
</dbReference>
<name>A0ABR3I3S0_LOXSC</name>
<accession>A0ABR3I3S0</accession>
<evidence type="ECO:0000313" key="11">
    <source>
        <dbReference type="Proteomes" id="UP001549920"/>
    </source>
</evidence>
<keyword evidence="11" id="KW-1185">Reference proteome</keyword>
<feature type="domain" description="Beta-hexosaminidase eukaryotic type N-terminal" evidence="9">
    <location>
        <begin position="37"/>
        <end position="167"/>
    </location>
</feature>
<proteinExistence type="inferred from homology"/>
<dbReference type="Pfam" id="PF14845">
    <property type="entry name" value="Glycohydro_20b2"/>
    <property type="match status" value="1"/>
</dbReference>
<feature type="chain" id="PRO_5045752372" description="Beta-hexosaminidase" evidence="7">
    <location>
        <begin position="21"/>
        <end position="549"/>
    </location>
</feature>
<dbReference type="Pfam" id="PF00728">
    <property type="entry name" value="Glyco_hydro_20"/>
    <property type="match status" value="1"/>
</dbReference>
<comment type="catalytic activity">
    <reaction evidence="1 6">
        <text>Hydrolysis of terminal non-reducing N-acetyl-D-hexosamine residues in N-acetyl-beta-D-hexosaminides.</text>
        <dbReference type="EC" id="3.2.1.52"/>
    </reaction>
</comment>
<dbReference type="InterPro" id="IPR025705">
    <property type="entry name" value="Beta_hexosaminidase_sua/sub"/>
</dbReference>
<evidence type="ECO:0000313" key="10">
    <source>
        <dbReference type="EMBL" id="KAL0883445.1"/>
    </source>
</evidence>
<keyword evidence="5 6" id="KW-0326">Glycosidase</keyword>
<dbReference type="PIRSF" id="PIRSF001093">
    <property type="entry name" value="B-hxosamndse_ab_euk"/>
    <property type="match status" value="1"/>
</dbReference>
<dbReference type="SUPFAM" id="SSF55545">
    <property type="entry name" value="beta-N-acetylhexosaminidase-like domain"/>
    <property type="match status" value="1"/>
</dbReference>
<evidence type="ECO:0000256" key="4">
    <source>
        <dbReference type="ARBA" id="ARBA00023180"/>
    </source>
</evidence>
<keyword evidence="3 6" id="KW-0378">Hydrolase</keyword>
<sequence>MFKHLMAICAFCAFFPSALTIYDNKPGPLYPPTKGAIWPKPQYEEPEENYFTVNPSVIKIKVTGHTCPILKRAVDRYSFIVRNTNNLDRFDKKRPRSSLDEKTPERAVDRNHQGEFQELDVELTSQCRRYPSFNMDESYNLTVSTTAKLVSNSIWGILRGLESWSQLFYFTDDFSEVRINATNIVDFPRFSHRGLLLDTGRHYISLHNILKTLDAMAMNKMNVFHWHIVDDQSFPYQSEKFPELSEKGAFHSSMVYTKEDIALVVGYARDRGIRVLPEFDVPGHTRSWGEAYPDVLTKCYSKGQPTSLGPMDPINSATYKLIADLIEEVQEWFPDKYFHVGGDEVQLDCWESNPELQKYMKENNMTSSQLHGLFMRQVLPLLGDKVEPIVWQEVFDEGVPLPENTLIHVWKYKWVAEMMKVLKSGYKIIFSASWYLDFIKRGGDWEDYYKADPRQMVSSLHNDTLINNIVGGEACMWGEVVDDTNVITRVWPRASAVAERLWSAEMSSTRGKGELAEARHRIEEHACRMRRRAISAQPPSGAGFCVGAI</sequence>
<dbReference type="PANTHER" id="PTHR22600:SF21">
    <property type="entry name" value="BETA-HEXOSAMINIDASE A"/>
    <property type="match status" value="1"/>
</dbReference>
<organism evidence="10 11">
    <name type="scientific">Loxostege sticticalis</name>
    <name type="common">Beet webworm moth</name>
    <dbReference type="NCBI Taxonomy" id="481309"/>
    <lineage>
        <taxon>Eukaryota</taxon>
        <taxon>Metazoa</taxon>
        <taxon>Ecdysozoa</taxon>
        <taxon>Arthropoda</taxon>
        <taxon>Hexapoda</taxon>
        <taxon>Insecta</taxon>
        <taxon>Pterygota</taxon>
        <taxon>Neoptera</taxon>
        <taxon>Endopterygota</taxon>
        <taxon>Lepidoptera</taxon>
        <taxon>Glossata</taxon>
        <taxon>Ditrysia</taxon>
        <taxon>Pyraloidea</taxon>
        <taxon>Crambidae</taxon>
        <taxon>Pyraustinae</taxon>
        <taxon>Loxostege</taxon>
    </lineage>
</organism>
<evidence type="ECO:0000256" key="5">
    <source>
        <dbReference type="ARBA" id="ARBA00023295"/>
    </source>
</evidence>
<comment type="caution">
    <text evidence="10">The sequence shown here is derived from an EMBL/GenBank/DDBJ whole genome shotgun (WGS) entry which is preliminary data.</text>
</comment>
<dbReference type="SUPFAM" id="SSF51445">
    <property type="entry name" value="(Trans)glycosidases"/>
    <property type="match status" value="1"/>
</dbReference>
<dbReference type="InterPro" id="IPR029018">
    <property type="entry name" value="Hex-like_dom2"/>
</dbReference>
<dbReference type="PANTHER" id="PTHR22600">
    <property type="entry name" value="BETA-HEXOSAMINIDASE"/>
    <property type="match status" value="1"/>
</dbReference>
<evidence type="ECO:0000256" key="1">
    <source>
        <dbReference type="ARBA" id="ARBA00001231"/>
    </source>
</evidence>
<evidence type="ECO:0000256" key="2">
    <source>
        <dbReference type="ARBA" id="ARBA00006285"/>
    </source>
</evidence>
<dbReference type="EMBL" id="JBEUOH010000009">
    <property type="protein sequence ID" value="KAL0883445.1"/>
    <property type="molecule type" value="Genomic_DNA"/>
</dbReference>
<dbReference type="Proteomes" id="UP001549920">
    <property type="component" value="Unassembled WGS sequence"/>
</dbReference>
<dbReference type="Gene3D" id="3.20.20.80">
    <property type="entry name" value="Glycosidases"/>
    <property type="match status" value="1"/>
</dbReference>
<feature type="signal peptide" evidence="7">
    <location>
        <begin position="1"/>
        <end position="20"/>
    </location>
</feature>
<dbReference type="Gene3D" id="3.30.379.10">
    <property type="entry name" value="Chitobiase/beta-hexosaminidase domain 2-like"/>
    <property type="match status" value="1"/>
</dbReference>
<keyword evidence="4" id="KW-0325">Glycoprotein</keyword>
<protein>
    <recommendedName>
        <fullName evidence="6">Beta-hexosaminidase</fullName>
        <ecNumber evidence="6">3.2.1.52</ecNumber>
    </recommendedName>
</protein>
<reference evidence="10 11" key="1">
    <citation type="submission" date="2024-06" db="EMBL/GenBank/DDBJ databases">
        <title>A chromosome-level genome assembly of beet webworm, Loxostege sticticalis.</title>
        <authorList>
            <person name="Zhang Y."/>
        </authorList>
    </citation>
    <scope>NUCLEOTIDE SEQUENCE [LARGE SCALE GENOMIC DNA]</scope>
    <source>
        <strain evidence="10">AQ026</strain>
        <tissue evidence="10">Whole body</tissue>
    </source>
</reference>
<evidence type="ECO:0000256" key="3">
    <source>
        <dbReference type="ARBA" id="ARBA00022801"/>
    </source>
</evidence>
<evidence type="ECO:0000256" key="7">
    <source>
        <dbReference type="SAM" id="SignalP"/>
    </source>
</evidence>
<feature type="domain" description="Glycoside hydrolase family 20 catalytic" evidence="8">
    <location>
        <begin position="190"/>
        <end position="504"/>
    </location>
</feature>
<gene>
    <name evidence="10" type="ORF">ABMA27_016825</name>
</gene>
<dbReference type="InterPro" id="IPR017853">
    <property type="entry name" value="GH"/>
</dbReference>
<dbReference type="InterPro" id="IPR015883">
    <property type="entry name" value="Glyco_hydro_20_cat"/>
</dbReference>
<dbReference type="CDD" id="cd06562">
    <property type="entry name" value="GH20_HexA_HexB-like"/>
    <property type="match status" value="1"/>
</dbReference>
<evidence type="ECO:0000256" key="6">
    <source>
        <dbReference type="PIRNR" id="PIRNR001093"/>
    </source>
</evidence>
<keyword evidence="7" id="KW-0732">Signal</keyword>
<evidence type="ECO:0000259" key="9">
    <source>
        <dbReference type="Pfam" id="PF14845"/>
    </source>
</evidence>
<dbReference type="EC" id="3.2.1.52" evidence="6"/>
<evidence type="ECO:0000259" key="8">
    <source>
        <dbReference type="Pfam" id="PF00728"/>
    </source>
</evidence>
<comment type="similarity">
    <text evidence="2 6">Belongs to the glycosyl hydrolase 20 family.</text>
</comment>